<dbReference type="GO" id="GO:0016780">
    <property type="term" value="F:phosphotransferase activity, for other substituted phosphate groups"/>
    <property type="evidence" value="ECO:0007669"/>
    <property type="project" value="TreeGrafter"/>
</dbReference>
<dbReference type="GO" id="GO:0000271">
    <property type="term" value="P:polysaccharide biosynthetic process"/>
    <property type="evidence" value="ECO:0007669"/>
    <property type="project" value="UniProtKB-KW"/>
</dbReference>
<evidence type="ECO:0000256" key="3">
    <source>
        <dbReference type="SAM" id="Phobius"/>
    </source>
</evidence>
<accession>A0AAU7JIK8</accession>
<keyword evidence="2" id="KW-0270">Exopolysaccharide synthesis</keyword>
<dbReference type="EC" id="2.7.8.-" evidence="5"/>
<dbReference type="InterPro" id="IPR003362">
    <property type="entry name" value="Bact_transf"/>
</dbReference>
<dbReference type="PANTHER" id="PTHR30576">
    <property type="entry name" value="COLANIC BIOSYNTHESIS UDP-GLUCOSE LIPID CARRIER TRANSFERASE"/>
    <property type="match status" value="1"/>
</dbReference>
<dbReference type="AlphaFoldDB" id="A0AAU7JIK8"/>
<dbReference type="Pfam" id="PF02397">
    <property type="entry name" value="Bac_transf"/>
    <property type="match status" value="1"/>
</dbReference>
<proteinExistence type="inferred from homology"/>
<dbReference type="EMBL" id="CP157484">
    <property type="protein sequence ID" value="XBO40231.1"/>
    <property type="molecule type" value="Genomic_DNA"/>
</dbReference>
<evidence type="ECO:0000256" key="1">
    <source>
        <dbReference type="ARBA" id="ARBA00006464"/>
    </source>
</evidence>
<keyword evidence="3" id="KW-0472">Membrane</keyword>
<name>A0AAU7JIK8_9HYPH</name>
<keyword evidence="3" id="KW-1133">Transmembrane helix</keyword>
<sequence length="236" mass="26397">MATSKRANPGGSGSQPLKDSDVRLDCLEDAQLAAKRLLDVVVSCIAIAVLAPVMAGLWVLIRIDSPGPALFRQKRVGKDGRLFVLYKFRTMTHGADEAIHRSAIRRFLRNERLSSDPGAPFKLNDDPRLTRMGPWIRRTSLDETPQFFNVLFGDMSLVGPRPAIPYELEHFEAWHHARHAVKPGITGIWQVYGRGRVSCDEMMRMDVEYARTWTILSDLKLIALTAPAVLRGNGAH</sequence>
<evidence type="ECO:0000313" key="5">
    <source>
        <dbReference type="EMBL" id="XBO40231.1"/>
    </source>
</evidence>
<comment type="similarity">
    <text evidence="1">Belongs to the bacterial sugar transferase family.</text>
</comment>
<feature type="transmembrane region" description="Helical" evidence="3">
    <location>
        <begin position="37"/>
        <end position="61"/>
    </location>
</feature>
<dbReference type="RefSeq" id="WP_406857086.1">
    <property type="nucleotide sequence ID" value="NZ_CP157484.1"/>
</dbReference>
<evidence type="ECO:0000259" key="4">
    <source>
        <dbReference type="Pfam" id="PF02397"/>
    </source>
</evidence>
<keyword evidence="3" id="KW-0812">Transmembrane</keyword>
<reference evidence="5" key="1">
    <citation type="submission" date="2024-05" db="EMBL/GenBank/DDBJ databases">
        <authorList>
            <person name="Kim S."/>
            <person name="Heo J."/>
            <person name="Choi H."/>
            <person name="Choi Y."/>
            <person name="Kwon S.-W."/>
            <person name="Kim Y."/>
        </authorList>
    </citation>
    <scope>NUCLEOTIDE SEQUENCE</scope>
    <source>
        <strain evidence="5">KACC 23698</strain>
    </source>
</reference>
<keyword evidence="5" id="KW-0808">Transferase</keyword>
<gene>
    <name evidence="5" type="ORF">ABEG18_05475</name>
</gene>
<feature type="domain" description="Bacterial sugar transferase" evidence="4">
    <location>
        <begin position="35"/>
        <end position="230"/>
    </location>
</feature>
<dbReference type="PANTHER" id="PTHR30576:SF10">
    <property type="entry name" value="SLL5057 PROTEIN"/>
    <property type="match status" value="1"/>
</dbReference>
<protein>
    <submittedName>
        <fullName evidence="5">Sugar transferase</fullName>
        <ecNumber evidence="5">2.7.8.-</ecNumber>
    </submittedName>
</protein>
<organism evidence="5">
    <name type="scientific">Alsobacter sp. KACC 23698</name>
    <dbReference type="NCBI Taxonomy" id="3149229"/>
    <lineage>
        <taxon>Bacteria</taxon>
        <taxon>Pseudomonadati</taxon>
        <taxon>Pseudomonadota</taxon>
        <taxon>Alphaproteobacteria</taxon>
        <taxon>Hyphomicrobiales</taxon>
        <taxon>Alsobacteraceae</taxon>
        <taxon>Alsobacter</taxon>
    </lineage>
</organism>
<evidence type="ECO:0000256" key="2">
    <source>
        <dbReference type="ARBA" id="ARBA00023169"/>
    </source>
</evidence>